<dbReference type="PANTHER" id="PTHR43016">
    <property type="entry name" value="PRESEQUENCE PROTEASE"/>
    <property type="match status" value="1"/>
</dbReference>
<feature type="domain" description="Peptidase M16C associated" evidence="1">
    <location>
        <begin position="468"/>
        <end position="717"/>
    </location>
</feature>
<dbReference type="Pfam" id="PF22516">
    <property type="entry name" value="PreP_C"/>
    <property type="match status" value="1"/>
</dbReference>
<dbReference type="AlphaFoldDB" id="A0A8I0DU29"/>
<dbReference type="EMBL" id="JACOOX010000003">
    <property type="protein sequence ID" value="MBC5662620.1"/>
    <property type="molecule type" value="Genomic_DNA"/>
</dbReference>
<name>A0A8I0DU29_9FIRM</name>
<keyword evidence="3" id="KW-1185">Reference proteome</keyword>
<reference evidence="2 3" key="1">
    <citation type="submission" date="2020-08" db="EMBL/GenBank/DDBJ databases">
        <title>Genome public.</title>
        <authorList>
            <person name="Liu C."/>
            <person name="Sun Q."/>
        </authorList>
    </citation>
    <scope>NUCLEOTIDE SEQUENCE [LARGE SCALE GENOMIC DNA]</scope>
    <source>
        <strain evidence="2 3">NSJ-10</strain>
    </source>
</reference>
<dbReference type="Pfam" id="PF08367">
    <property type="entry name" value="M16C_assoc"/>
    <property type="match status" value="1"/>
</dbReference>
<dbReference type="Gene3D" id="3.30.830.10">
    <property type="entry name" value="Metalloenzyme, LuxS/M16 peptidase-like"/>
    <property type="match status" value="4"/>
</dbReference>
<dbReference type="InterPro" id="IPR055130">
    <property type="entry name" value="PreP_C"/>
</dbReference>
<gene>
    <name evidence="2" type="ORF">H8S09_06875</name>
</gene>
<dbReference type="FunFam" id="3.30.830.10:FF:000034">
    <property type="entry name" value="presequence protease 1, chloroplastic/mitochondrial"/>
    <property type="match status" value="1"/>
</dbReference>
<dbReference type="GO" id="GO:0004222">
    <property type="term" value="F:metalloendopeptidase activity"/>
    <property type="evidence" value="ECO:0007669"/>
    <property type="project" value="TreeGrafter"/>
</dbReference>
<dbReference type="SUPFAM" id="SSF63411">
    <property type="entry name" value="LuxS/MPP-like metallohydrolase"/>
    <property type="match status" value="4"/>
</dbReference>
<dbReference type="Pfam" id="PF05193">
    <property type="entry name" value="Peptidase_M16_C"/>
    <property type="match status" value="1"/>
</dbReference>
<dbReference type="RefSeq" id="WP_118483733.1">
    <property type="nucleotide sequence ID" value="NZ_JACOOX010000003.1"/>
</dbReference>
<evidence type="ECO:0000259" key="1">
    <source>
        <dbReference type="SMART" id="SM01264"/>
    </source>
</evidence>
<accession>A0A8I0DU29</accession>
<evidence type="ECO:0000313" key="2">
    <source>
        <dbReference type="EMBL" id="MBC5662620.1"/>
    </source>
</evidence>
<dbReference type="GO" id="GO:0046872">
    <property type="term" value="F:metal ion binding"/>
    <property type="evidence" value="ECO:0007669"/>
    <property type="project" value="InterPro"/>
</dbReference>
<dbReference type="SMART" id="SM01264">
    <property type="entry name" value="M16C_associated"/>
    <property type="match status" value="1"/>
</dbReference>
<sequence>MRDLKELTGYDIITEEKIPEVNGTGYILSHKKTKARVLVIANDDENKVFNIGFRTPPYDDSGIPHILEHSVLCGSRKYPVKDPFVELAKGSLNTFLNAMTYSDKTVYPIASCNEKDFENLMDVYLDAVFYPNIYEHTEIMRQEGWHYELETIEGELIYNGVVFNEMKGAFSSPEQQMYSKIEKLLLADTPYKNESGGDPAAIPTLSQERFLDFHRKYYHPSNSYIYLYGDLDMYKELDYIDKEYLSSFDYREIDSTIAVQTAYEQMKDESCFYSIAENESEGNQTFLTYNMVVGSSLDKKQSVAMNILEYAIMDAPGAPLKKALVDAGIGEDVFASFDDGIRQTIFSIVARNANMSDKERFVSVIRDTLTDLSGHGEEGKAIDRTSIEAAINNFEFKHKEANFGRFPKGLMMGLDAFNTWLYDDASALEMFKLNEVYDELKESLKTGYFEELIWEKLVQNTFGMIFVMKPKKGLDKENDAAEKQKLADYKASLTENELEQVVSDTKELKLYQETPSPAEDMEKVPLLNISDIRKEIHPLKNREDSIYGMPLISHDIFTNGIGYLEFIFDINDLDAEFVPYAELLTNIFKYVDTEHYTYGELSNQINFHTGGIGFSTGAMYKDGGKDHLSFFSVKTKAMYDKLGEGLKLIEEILFTSKLSDKKRLKEIISEEKAGLKTDLISSGHITSATRAMSYVSDVMAFKDMTEGIGYYDFLQELDQDFEQNADAIIEKLQTTLAEILRKGAVTISYTGDNDIKELLGADIEAFARKLSTRPAFAEKRVMKKAVKNEAFKTASQVQYAALAGNYKEKGFEYTGALEVLQVIFSYGYLWENIRVKGGAYGAMCSFARSGMGYFTSYRDPNLMETYDIYKKAADYVAGFDASDRDMTKYLIGAIAKLDSPMTPSAEGAFSQTCYFAGITDEQLQKERDQVLTANVETIRSLAPVIRAITDGGVICAIGGEDKIEQNRAKFKEVKDL</sequence>
<dbReference type="PANTHER" id="PTHR43016:SF13">
    <property type="entry name" value="PRESEQUENCE PROTEASE, MITOCHONDRIAL"/>
    <property type="match status" value="1"/>
</dbReference>
<dbReference type="InterPro" id="IPR011249">
    <property type="entry name" value="Metalloenz_LuxS/M16"/>
</dbReference>
<organism evidence="2 3">
    <name type="scientific">Coprococcus hominis</name>
    <name type="common">ex Liu et al. 2022</name>
    <dbReference type="NCBI Taxonomy" id="2763039"/>
    <lineage>
        <taxon>Bacteria</taxon>
        <taxon>Bacillati</taxon>
        <taxon>Bacillota</taxon>
        <taxon>Clostridia</taxon>
        <taxon>Lachnospirales</taxon>
        <taxon>Lachnospiraceae</taxon>
        <taxon>Coprococcus</taxon>
    </lineage>
</organism>
<dbReference type="Pfam" id="PF00675">
    <property type="entry name" value="Peptidase_M16"/>
    <property type="match status" value="1"/>
</dbReference>
<dbReference type="Proteomes" id="UP000615234">
    <property type="component" value="Unassembled WGS sequence"/>
</dbReference>
<protein>
    <submittedName>
        <fullName evidence="2">Insulinase family protein</fullName>
    </submittedName>
</protein>
<dbReference type="InterPro" id="IPR011765">
    <property type="entry name" value="Pept_M16_N"/>
</dbReference>
<comment type="caution">
    <text evidence="2">The sequence shown here is derived from an EMBL/GenBank/DDBJ whole genome shotgun (WGS) entry which is preliminary data.</text>
</comment>
<dbReference type="GO" id="GO:0016485">
    <property type="term" value="P:protein processing"/>
    <property type="evidence" value="ECO:0007669"/>
    <property type="project" value="TreeGrafter"/>
</dbReference>
<proteinExistence type="predicted"/>
<dbReference type="InterPro" id="IPR007863">
    <property type="entry name" value="Peptidase_M16_C"/>
</dbReference>
<evidence type="ECO:0000313" key="3">
    <source>
        <dbReference type="Proteomes" id="UP000615234"/>
    </source>
</evidence>
<dbReference type="InterPro" id="IPR013578">
    <property type="entry name" value="Peptidase_M16C_assoc"/>
</dbReference>